<dbReference type="InterPro" id="IPR011944">
    <property type="entry name" value="Steroid_delta5-4_isomerase"/>
</dbReference>
<evidence type="ECO:0000313" key="3">
    <source>
        <dbReference type="Proteomes" id="UP001054811"/>
    </source>
</evidence>
<proteinExistence type="predicted"/>
<dbReference type="RefSeq" id="WP_259611143.1">
    <property type="nucleotide sequence ID" value="NZ_CP091139.2"/>
</dbReference>
<dbReference type="SUPFAM" id="SSF54427">
    <property type="entry name" value="NTF2-like"/>
    <property type="match status" value="1"/>
</dbReference>
<reference evidence="2" key="1">
    <citation type="submission" date="2022-01" db="EMBL/GenBank/DDBJ databases">
        <title>Microbacterium eymi and Microbacterium rhizovicinus sp. nov., isolated from the rhizospheric soil of Elymus tsukushiensis, a plant native to the Dokdo Islands, Republic of Korea.</title>
        <authorList>
            <person name="Hwang Y.J."/>
        </authorList>
    </citation>
    <scope>NUCLEOTIDE SEQUENCE</scope>
    <source>
        <strain evidence="2">KUDC0405</strain>
    </source>
</reference>
<dbReference type="EMBL" id="CP091139">
    <property type="protein sequence ID" value="UUT34617.1"/>
    <property type="molecule type" value="Genomic_DNA"/>
</dbReference>
<accession>A0ABY5NHG8</accession>
<dbReference type="Gene3D" id="3.10.450.50">
    <property type="match status" value="1"/>
</dbReference>
<protein>
    <submittedName>
        <fullName evidence="2">SgcJ/EcaC family oxidoreductase</fullName>
    </submittedName>
</protein>
<organism evidence="2 3">
    <name type="scientific">Microbacterium elymi</name>
    <dbReference type="NCBI Taxonomy" id="2909587"/>
    <lineage>
        <taxon>Bacteria</taxon>
        <taxon>Bacillati</taxon>
        <taxon>Actinomycetota</taxon>
        <taxon>Actinomycetes</taxon>
        <taxon>Micrococcales</taxon>
        <taxon>Microbacteriaceae</taxon>
        <taxon>Microbacterium</taxon>
    </lineage>
</organism>
<gene>
    <name evidence="2" type="ORF">L2X98_29410</name>
</gene>
<dbReference type="InterPro" id="IPR032710">
    <property type="entry name" value="NTF2-like_dom_sf"/>
</dbReference>
<dbReference type="NCBIfam" id="TIGR02246">
    <property type="entry name" value="SgcJ/EcaC family oxidoreductase"/>
    <property type="match status" value="1"/>
</dbReference>
<dbReference type="Pfam" id="PF14534">
    <property type="entry name" value="DUF4440"/>
    <property type="match status" value="1"/>
</dbReference>
<feature type="domain" description="DUF4440" evidence="1">
    <location>
        <begin position="17"/>
        <end position="122"/>
    </location>
</feature>
<sequence>MMKTQTNVPQGVYDALDRMRQAWDAGDAGAYADEFTADATYVIFAGIVSDGRDEIHRDHVPVFERWQRGSRMAMRVLDARPLGADVAVVLTEGGLYKGEPKRVRYDKVQTFVMVREGDTWRCAAFQNTKRNRIMAAVNAREKRRLAA</sequence>
<keyword evidence="3" id="KW-1185">Reference proteome</keyword>
<dbReference type="InterPro" id="IPR027843">
    <property type="entry name" value="DUF4440"/>
</dbReference>
<evidence type="ECO:0000313" key="2">
    <source>
        <dbReference type="EMBL" id="UUT34617.1"/>
    </source>
</evidence>
<name>A0ABY5NHG8_9MICO</name>
<dbReference type="Proteomes" id="UP001054811">
    <property type="component" value="Chromosome"/>
</dbReference>
<evidence type="ECO:0000259" key="1">
    <source>
        <dbReference type="Pfam" id="PF14534"/>
    </source>
</evidence>